<feature type="region of interest" description="Disordered" evidence="1">
    <location>
        <begin position="270"/>
        <end position="303"/>
    </location>
</feature>
<protein>
    <recommendedName>
        <fullName evidence="4">GYF domain-containing protein</fullName>
    </recommendedName>
</protein>
<gene>
    <name evidence="2" type="ORF">SHI21_18970</name>
</gene>
<feature type="compositionally biased region" description="Polar residues" evidence="1">
    <location>
        <begin position="322"/>
        <end position="332"/>
    </location>
</feature>
<dbReference type="EMBL" id="JAYGJQ010000003">
    <property type="protein sequence ID" value="MEA9358325.1"/>
    <property type="molecule type" value="Genomic_DNA"/>
</dbReference>
<keyword evidence="3" id="KW-1185">Reference proteome</keyword>
<reference evidence="2 3" key="1">
    <citation type="submission" date="2023-11" db="EMBL/GenBank/DDBJ databases">
        <title>A Novel Polar Bacteriovorax (B. antarcticus) Isolated from the Biocrust in Antarctica.</title>
        <authorList>
            <person name="Mun W."/>
            <person name="Choi S.Y."/>
            <person name="Mitchell R.J."/>
        </authorList>
    </citation>
    <scope>NUCLEOTIDE SEQUENCE [LARGE SCALE GENOMIC DNA]</scope>
    <source>
        <strain evidence="2 3">PP10</strain>
    </source>
</reference>
<evidence type="ECO:0000313" key="3">
    <source>
        <dbReference type="Proteomes" id="UP001302274"/>
    </source>
</evidence>
<accession>A0ABU5W267</accession>
<evidence type="ECO:0008006" key="4">
    <source>
        <dbReference type="Google" id="ProtNLM"/>
    </source>
</evidence>
<organism evidence="2 3">
    <name type="scientific">Bacteriovorax antarcticus</name>
    <dbReference type="NCBI Taxonomy" id="3088717"/>
    <lineage>
        <taxon>Bacteria</taxon>
        <taxon>Pseudomonadati</taxon>
        <taxon>Bdellovibrionota</taxon>
        <taxon>Bacteriovoracia</taxon>
        <taxon>Bacteriovoracales</taxon>
        <taxon>Bacteriovoracaceae</taxon>
        <taxon>Bacteriovorax</taxon>
    </lineage>
</organism>
<proteinExistence type="predicted"/>
<comment type="caution">
    <text evidence="2">The sequence shown here is derived from an EMBL/GenBank/DDBJ whole genome shotgun (WGS) entry which is preliminary data.</text>
</comment>
<dbReference type="Proteomes" id="UP001302274">
    <property type="component" value="Unassembled WGS sequence"/>
</dbReference>
<dbReference type="RefSeq" id="WP_323578675.1">
    <property type="nucleotide sequence ID" value="NZ_JAYGJQ010000003.1"/>
</dbReference>
<feature type="compositionally biased region" description="Polar residues" evidence="1">
    <location>
        <begin position="275"/>
        <end position="285"/>
    </location>
</feature>
<evidence type="ECO:0000313" key="2">
    <source>
        <dbReference type="EMBL" id="MEA9358325.1"/>
    </source>
</evidence>
<name>A0ABU5W267_9BACT</name>
<evidence type="ECO:0000256" key="1">
    <source>
        <dbReference type="SAM" id="MobiDB-lite"/>
    </source>
</evidence>
<sequence>MANNQAVLVTYLKDILFSEEEIVKSVEREHIFEMKDKEDTSLGFIAVYDLKAYVFENEDEAGEYSVRNIDSTDWAPVFSHPFFQRRKPQLVPLSGLAQDNDQQYFILKNGQKTGPFEKFELLSMLEEKEILLTDMVTTNAGHTWMKLFQVENFDRRVLKESDQLPGVPAQAVMNTNDSVNINNPETEAISSLAYLSNVKRGKSVERDKVETYRADTTVQNSSSSLYKWLLVGSILGIGYFGFHIKNQLNSPFKSEAPVIGEQAEMLNPVEISGRTPPQTNPSATRQLGEKRNFNQVNDTARSGKFEQRVLQPIKPVARKSFMDTSKYQNTRNDAPPAEDPNYFYDNTSAMELDPVRAQVSKENYDNSAAEGEGPIPSNDNLFEGEVSN</sequence>
<feature type="region of interest" description="Disordered" evidence="1">
    <location>
        <begin position="322"/>
        <end position="388"/>
    </location>
</feature>